<feature type="transmembrane region" description="Helical" evidence="6">
    <location>
        <begin position="331"/>
        <end position="354"/>
    </location>
</feature>
<feature type="transmembrane region" description="Helical" evidence="6">
    <location>
        <begin position="103"/>
        <end position="123"/>
    </location>
</feature>
<feature type="transmembrane region" description="Helical" evidence="6">
    <location>
        <begin position="551"/>
        <end position="570"/>
    </location>
</feature>
<dbReference type="AlphaFoldDB" id="A0A4E9E0A0"/>
<evidence type="ECO:0008006" key="8">
    <source>
        <dbReference type="Google" id="ProtNLM"/>
    </source>
</evidence>
<feature type="transmembrane region" description="Helical" evidence="6">
    <location>
        <begin position="428"/>
        <end position="450"/>
    </location>
</feature>
<organism evidence="7">
    <name type="scientific">Gibberella zeae</name>
    <name type="common">Wheat head blight fungus</name>
    <name type="synonym">Fusarium graminearum</name>
    <dbReference type="NCBI Taxonomy" id="5518"/>
    <lineage>
        <taxon>Eukaryota</taxon>
        <taxon>Fungi</taxon>
        <taxon>Dikarya</taxon>
        <taxon>Ascomycota</taxon>
        <taxon>Pezizomycotina</taxon>
        <taxon>Sordariomycetes</taxon>
        <taxon>Hypocreomycetidae</taxon>
        <taxon>Hypocreales</taxon>
        <taxon>Nectriaceae</taxon>
        <taxon>Fusarium</taxon>
    </lineage>
</organism>
<keyword evidence="2 6" id="KW-0812">Transmembrane</keyword>
<comment type="subcellular location">
    <subcellularLocation>
        <location evidence="1">Membrane</location>
        <topology evidence="1">Multi-pass membrane protein</topology>
    </subcellularLocation>
</comment>
<reference evidence="7" key="1">
    <citation type="submission" date="2019-04" db="EMBL/GenBank/DDBJ databases">
        <authorList>
            <person name="Melise S."/>
            <person name="Noan J."/>
            <person name="Okalmin O."/>
        </authorList>
    </citation>
    <scope>NUCLEOTIDE SEQUENCE</scope>
    <source>
        <strain evidence="7">FN9</strain>
    </source>
</reference>
<feature type="transmembrane region" description="Helical" evidence="6">
    <location>
        <begin position="289"/>
        <end position="311"/>
    </location>
</feature>
<evidence type="ECO:0000256" key="3">
    <source>
        <dbReference type="ARBA" id="ARBA00022989"/>
    </source>
</evidence>
<feature type="transmembrane region" description="Helical" evidence="6">
    <location>
        <begin position="222"/>
        <end position="242"/>
    </location>
</feature>
<dbReference type="Gene3D" id="1.20.1250.20">
    <property type="entry name" value="MFS general substrate transporter like domains"/>
    <property type="match status" value="1"/>
</dbReference>
<feature type="transmembrane region" description="Helical" evidence="6">
    <location>
        <begin position="156"/>
        <end position="180"/>
    </location>
</feature>
<dbReference type="Pfam" id="PF07690">
    <property type="entry name" value="MFS_1"/>
    <property type="match status" value="1"/>
</dbReference>
<feature type="transmembrane region" description="Helical" evidence="6">
    <location>
        <begin position="263"/>
        <end position="283"/>
    </location>
</feature>
<name>A0A4E9E0A0_GIBZA</name>
<feature type="transmembrane region" description="Helical" evidence="6">
    <location>
        <begin position="130"/>
        <end position="150"/>
    </location>
</feature>
<dbReference type="EMBL" id="CAAKMV010000126">
    <property type="protein sequence ID" value="VIO56773.1"/>
    <property type="molecule type" value="Genomic_DNA"/>
</dbReference>
<evidence type="ECO:0000256" key="2">
    <source>
        <dbReference type="ARBA" id="ARBA00022692"/>
    </source>
</evidence>
<accession>A0A4E9E0A0</accession>
<dbReference type="SUPFAM" id="SSF103473">
    <property type="entry name" value="MFS general substrate transporter"/>
    <property type="match status" value="1"/>
</dbReference>
<feature type="transmembrane region" description="Helical" evidence="6">
    <location>
        <begin position="462"/>
        <end position="481"/>
    </location>
</feature>
<evidence type="ECO:0000256" key="4">
    <source>
        <dbReference type="ARBA" id="ARBA00023136"/>
    </source>
</evidence>
<evidence type="ECO:0000313" key="7">
    <source>
        <dbReference type="EMBL" id="VIO56773.1"/>
    </source>
</evidence>
<evidence type="ECO:0000256" key="1">
    <source>
        <dbReference type="ARBA" id="ARBA00004141"/>
    </source>
</evidence>
<dbReference type="GO" id="GO:0022857">
    <property type="term" value="F:transmembrane transporter activity"/>
    <property type="evidence" value="ECO:0007669"/>
    <property type="project" value="InterPro"/>
</dbReference>
<keyword evidence="4 6" id="KW-0472">Membrane</keyword>
<dbReference type="PANTHER" id="PTHR23501:SF195">
    <property type="entry name" value="PEP5"/>
    <property type="match status" value="1"/>
</dbReference>
<feature type="transmembrane region" description="Helical" evidence="6">
    <location>
        <begin position="397"/>
        <end position="416"/>
    </location>
</feature>
<proteinExistence type="predicted"/>
<dbReference type="InterPro" id="IPR036259">
    <property type="entry name" value="MFS_trans_sf"/>
</dbReference>
<gene>
    <name evidence="7" type="ORF">FUG_LOCUS230149</name>
</gene>
<keyword evidence="5" id="KW-0325">Glycoprotein</keyword>
<sequence length="606" mass="65643">MEPTRDELEYLFKGTVRDVGGKTNQSLRENQSDMMALKEVNDTDKERIDLLEDSTRQQTGDNTKTTVPSINLIYFAQVANVVGSGALTRDIAATVGDSSDSVWYTQTLAIFTAILGIPVSQAADLWGRKIFLVILTTCGFIGSLIIAGANSPCLTITGFAVTGISYGAQPLLHAIVSEVFARKYRPWAQSSVNVAASLGAIMGLLVGGAVTRNENHVGFRVYWYIVAGLYAVATISVQLLYSPPPRALQLVFSFHEKLRRLDWLGYGFLTPALVLFCMSLTWIQNPYSWTDAHVSVTFTTSLCFTVGLVAYETMVKRDGMFHHRLFKDRNFPLALGCIFVEGMVFFCANDYFAFQVSMFFSQDSLITGAHYSVAFAALGISAILSGLWCSKTKAVRVPTIAAFSSFVVFNILMATMSKETTSSQIWTFPIFLGLGLGICLPSLVTAAHFATPQELVAITSGLMISLRSLGGSVGLAVYSAVFHHGFSSSLGPQIAGAVLPLGFPNKELPQLISAFVSNNETAIKLIDGISPEIIEAGHEGLLEAYRVGFRGVWVTTASISFVAIIVASFLRNPTDNFTAEVDAPIVIVTEAQEEMQGSAVTLARMS</sequence>
<feature type="transmembrane region" description="Helical" evidence="6">
    <location>
        <begin position="192"/>
        <end position="210"/>
    </location>
</feature>
<feature type="transmembrane region" description="Helical" evidence="6">
    <location>
        <begin position="369"/>
        <end position="390"/>
    </location>
</feature>
<dbReference type="InterPro" id="IPR011701">
    <property type="entry name" value="MFS"/>
</dbReference>
<keyword evidence="3 6" id="KW-1133">Transmembrane helix</keyword>
<protein>
    <recommendedName>
        <fullName evidence="8">Major facilitator superfamily (MFS) profile domain-containing protein</fullName>
    </recommendedName>
</protein>
<evidence type="ECO:0000256" key="5">
    <source>
        <dbReference type="ARBA" id="ARBA00023180"/>
    </source>
</evidence>
<evidence type="ECO:0000256" key="6">
    <source>
        <dbReference type="SAM" id="Phobius"/>
    </source>
</evidence>
<dbReference type="GO" id="GO:0005886">
    <property type="term" value="C:plasma membrane"/>
    <property type="evidence" value="ECO:0007669"/>
    <property type="project" value="TreeGrafter"/>
</dbReference>
<dbReference type="PANTHER" id="PTHR23501">
    <property type="entry name" value="MAJOR FACILITATOR SUPERFAMILY"/>
    <property type="match status" value="1"/>
</dbReference>